<keyword evidence="9" id="KW-1185">Reference proteome</keyword>
<keyword evidence="2 6" id="KW-0378">Hydrolase</keyword>
<feature type="active site" description="Nucleophile" evidence="4">
    <location>
        <position position="422"/>
    </location>
</feature>
<evidence type="ECO:0000313" key="8">
    <source>
        <dbReference type="EMBL" id="KAK4483745.1"/>
    </source>
</evidence>
<accession>A0ABR0D424</accession>
<dbReference type="EMBL" id="JAYDYQ010002534">
    <property type="protein sequence ID" value="KAK4483745.1"/>
    <property type="molecule type" value="Genomic_DNA"/>
</dbReference>
<organism evidence="8 9">
    <name type="scientific">Penstemon davidsonii</name>
    <dbReference type="NCBI Taxonomy" id="160366"/>
    <lineage>
        <taxon>Eukaryota</taxon>
        <taxon>Viridiplantae</taxon>
        <taxon>Streptophyta</taxon>
        <taxon>Embryophyta</taxon>
        <taxon>Tracheophyta</taxon>
        <taxon>Spermatophyta</taxon>
        <taxon>Magnoliopsida</taxon>
        <taxon>eudicotyledons</taxon>
        <taxon>Gunneridae</taxon>
        <taxon>Pentapetalae</taxon>
        <taxon>asterids</taxon>
        <taxon>lamiids</taxon>
        <taxon>Lamiales</taxon>
        <taxon>Plantaginaceae</taxon>
        <taxon>Cheloneae</taxon>
        <taxon>Penstemon</taxon>
    </lineage>
</organism>
<dbReference type="Pfam" id="PF00232">
    <property type="entry name" value="Glyco_hydro_1"/>
    <property type="match status" value="1"/>
</dbReference>
<dbReference type="PROSITE" id="PS00572">
    <property type="entry name" value="GLYCOSYL_HYDROL_F1_1"/>
    <property type="match status" value="1"/>
</dbReference>
<dbReference type="InterPro" id="IPR033132">
    <property type="entry name" value="GH_1_N_CS"/>
</dbReference>
<dbReference type="InterPro" id="IPR001360">
    <property type="entry name" value="Glyco_hydro_1"/>
</dbReference>
<dbReference type="PRINTS" id="PR00131">
    <property type="entry name" value="GLHYDRLASE1"/>
</dbReference>
<proteinExistence type="inferred from homology"/>
<keyword evidence="3 6" id="KW-0326">Glycosidase</keyword>
<comment type="caution">
    <text evidence="8">The sequence shown here is derived from an EMBL/GenBank/DDBJ whole genome shotgun (WGS) entry which is preliminary data.</text>
</comment>
<evidence type="ECO:0000256" key="5">
    <source>
        <dbReference type="RuleBase" id="RU003690"/>
    </source>
</evidence>
<gene>
    <name evidence="8" type="ORF">RD792_010947</name>
</gene>
<evidence type="ECO:0008006" key="10">
    <source>
        <dbReference type="Google" id="ProtNLM"/>
    </source>
</evidence>
<evidence type="ECO:0000256" key="1">
    <source>
        <dbReference type="ARBA" id="ARBA00010838"/>
    </source>
</evidence>
<name>A0ABR0D424_9LAMI</name>
<evidence type="ECO:0000256" key="2">
    <source>
        <dbReference type="ARBA" id="ARBA00022801"/>
    </source>
</evidence>
<evidence type="ECO:0000256" key="4">
    <source>
        <dbReference type="PROSITE-ProRule" id="PRU10055"/>
    </source>
</evidence>
<dbReference type="Proteomes" id="UP001291926">
    <property type="component" value="Unassembled WGS sequence"/>
</dbReference>
<reference evidence="8 9" key="1">
    <citation type="journal article" date="2023" name="bioRxiv">
        <title>Genome report: Whole genome sequence and annotation of Penstemon davidsonii.</title>
        <authorList>
            <person name="Ostevik K.L."/>
            <person name="Alabady M."/>
            <person name="Zhang M."/>
            <person name="Rausher M.D."/>
        </authorList>
    </citation>
    <scope>NUCLEOTIDE SEQUENCE [LARGE SCALE GENOMIC DNA]</scope>
    <source>
        <strain evidence="8">DNT005</strain>
        <tissue evidence="8">Whole leaf</tissue>
    </source>
</reference>
<evidence type="ECO:0000313" key="9">
    <source>
        <dbReference type="Proteomes" id="UP001291926"/>
    </source>
</evidence>
<dbReference type="Gene3D" id="3.20.20.80">
    <property type="entry name" value="Glycosidases"/>
    <property type="match status" value="1"/>
</dbReference>
<dbReference type="InterPro" id="IPR018120">
    <property type="entry name" value="Glyco_hydro_1_AS"/>
</dbReference>
<sequence>MASIINNVTNDYTDISRHDFPADFVWGGATSAYQVEGAYAEAGKSFCNWDAMTLRNPDLIKDGSNGCEAINQYNKYKEDIMMIKKLGVEAYRFSINWARVLPGGRLSAGVSREGIKYYNDLIDFCLSQGIEPYVTIFHFDIPQCLEDEYGAFLSEKIVQDFAEYAEVCFFEFGDRVKHWATMNEMVTHAVNAYASGYFPPNHGVTPSVARSLETNALEYRTFRRSGAEQARIETFSVGDAGTEPYICAHNMLIAHATAVDVYRKRYQAVQGGKIGVVNVSNWYEPLNDTEEDKAAAARAVDFMWGWFMSPIVHGDYPPTMRQIVGKRLPKFTNDQTKLLIGSYDYIGLNYYTTNYATNAPNTANTRPTYYTDRQVELLTKKDEIPIGECPGSGWLFIVPRGIYSLLTHTKDDYNNPPIYITENGLSIRNNKRLPVTQALKDEIRIGYFHDHLIEVNRARLEYGVDVRGYFLWSVFDNFEWTEGYTVRFGIIYVDYVNHMARYPKDSAIWWTNFLNKNVPEKMKRQIQAASHQEHETTPTKSLKRGRLY</sequence>
<dbReference type="PANTHER" id="PTHR10353:SF137">
    <property type="entry name" value="MYROSINASE 3-RELATED"/>
    <property type="match status" value="1"/>
</dbReference>
<dbReference type="SUPFAM" id="SSF51445">
    <property type="entry name" value="(Trans)glycosidases"/>
    <property type="match status" value="1"/>
</dbReference>
<protein>
    <recommendedName>
        <fullName evidence="10">Beta-glucosidase</fullName>
    </recommendedName>
</protein>
<feature type="region of interest" description="Disordered" evidence="7">
    <location>
        <begin position="524"/>
        <end position="548"/>
    </location>
</feature>
<comment type="similarity">
    <text evidence="1 5">Belongs to the glycosyl hydrolase 1 family.</text>
</comment>
<dbReference type="PROSITE" id="PS00653">
    <property type="entry name" value="GLYCOSYL_HYDROL_F1_2"/>
    <property type="match status" value="1"/>
</dbReference>
<evidence type="ECO:0000256" key="3">
    <source>
        <dbReference type="ARBA" id="ARBA00023295"/>
    </source>
</evidence>
<dbReference type="PANTHER" id="PTHR10353">
    <property type="entry name" value="GLYCOSYL HYDROLASE"/>
    <property type="match status" value="1"/>
</dbReference>
<dbReference type="InterPro" id="IPR017853">
    <property type="entry name" value="GH"/>
</dbReference>
<evidence type="ECO:0000256" key="6">
    <source>
        <dbReference type="RuleBase" id="RU004468"/>
    </source>
</evidence>
<evidence type="ECO:0000256" key="7">
    <source>
        <dbReference type="SAM" id="MobiDB-lite"/>
    </source>
</evidence>